<evidence type="ECO:0000313" key="3">
    <source>
        <dbReference type="Proteomes" id="UP000320055"/>
    </source>
</evidence>
<organism evidence="2 3">
    <name type="scientific">Hyella patelloides LEGE 07179</name>
    <dbReference type="NCBI Taxonomy" id="945734"/>
    <lineage>
        <taxon>Bacteria</taxon>
        <taxon>Bacillati</taxon>
        <taxon>Cyanobacteriota</taxon>
        <taxon>Cyanophyceae</taxon>
        <taxon>Pleurocapsales</taxon>
        <taxon>Hyellaceae</taxon>
        <taxon>Hyella</taxon>
    </lineage>
</organism>
<keyword evidence="3" id="KW-1185">Reference proteome</keyword>
<dbReference type="Proteomes" id="UP000320055">
    <property type="component" value="Unassembled WGS sequence"/>
</dbReference>
<sequence length="47" mass="5030">MTGVEYADGQSAYSTPVLTTPRLGFPQETAPQIRGSHPATTYCTDVI</sequence>
<dbReference type="AlphaFoldDB" id="A0A563VXT1"/>
<reference evidence="2 3" key="1">
    <citation type="submission" date="2019-01" db="EMBL/GenBank/DDBJ databases">
        <authorList>
            <person name="Brito A."/>
        </authorList>
    </citation>
    <scope>NUCLEOTIDE SEQUENCE [LARGE SCALE GENOMIC DNA]</scope>
    <source>
        <strain evidence="2">1</strain>
    </source>
</reference>
<evidence type="ECO:0000313" key="2">
    <source>
        <dbReference type="EMBL" id="VEP16197.1"/>
    </source>
</evidence>
<evidence type="ECO:0000256" key="1">
    <source>
        <dbReference type="SAM" id="MobiDB-lite"/>
    </source>
</evidence>
<dbReference type="RefSeq" id="WP_186376251.1">
    <property type="nucleotide sequence ID" value="NZ_LR214155.1"/>
</dbReference>
<proteinExistence type="predicted"/>
<accession>A0A563VXT1</accession>
<gene>
    <name evidence="2" type="ORF">H1P_4190003</name>
</gene>
<name>A0A563VXT1_9CYAN</name>
<protein>
    <submittedName>
        <fullName evidence="2">Uncharacterized protein</fullName>
    </submittedName>
</protein>
<feature type="region of interest" description="Disordered" evidence="1">
    <location>
        <begin position="1"/>
        <end position="20"/>
    </location>
</feature>
<dbReference type="EMBL" id="CAACVJ010000356">
    <property type="protein sequence ID" value="VEP16197.1"/>
    <property type="molecule type" value="Genomic_DNA"/>
</dbReference>